<dbReference type="SUPFAM" id="SSF51556">
    <property type="entry name" value="Metallo-dependent hydrolases"/>
    <property type="match status" value="1"/>
</dbReference>
<dbReference type="InterPro" id="IPR011059">
    <property type="entry name" value="Metal-dep_hydrolase_composite"/>
</dbReference>
<dbReference type="GO" id="GO:0004151">
    <property type="term" value="F:dihydroorotase activity"/>
    <property type="evidence" value="ECO:0007669"/>
    <property type="project" value="UniProtKB-EC"/>
</dbReference>
<comment type="caution">
    <text evidence="2">The sequence shown here is derived from an EMBL/GenBank/DDBJ whole genome shotgun (WGS) entry which is preliminary data.</text>
</comment>
<dbReference type="EMBL" id="JAGYPM010000001">
    <property type="protein sequence ID" value="MBS4189435.1"/>
    <property type="molecule type" value="Genomic_DNA"/>
</dbReference>
<dbReference type="PANTHER" id="PTHR43668">
    <property type="entry name" value="ALLANTOINASE"/>
    <property type="match status" value="1"/>
</dbReference>
<sequence>MGLILKNANVPQGDRQVLTNILVKDGKIAGYCNDISFLNAAKVIDVGGKLVVPGCIDPHTHFMDPGFTHRETFATGSRSAAAGGLTTIIDMPCCSKPSVRDGDSFHKKIGPIRDQAYVDYCFWGGMTGEDAREGWIDNIYPQIEEGVVAFKVYMTPSVPTFPRVSDAEMLEIFKNVAKTGLPIGVHAENYDICTFNSKKLEKEGRLDGPAWAEARSSLAEKVAIELILSFAEATDARVHVVHMSTKEGVELVKVAKKRGVKVTAETCPHYLVLNAQDSMSKRGSFAKIAPPLRGKEDNESHWQALADGTIDFVGTDHAPYEIATEKEYPDSTIWNTFPGIPGVETMVPILVSEGLNKGRLTLSRFVEVTSRNAAIHYGIYPKKGSMEIGADADFTVIDLEKEYVIDEQKTESLAKYNPLNGLKLKGKPVQTIIRGNMIYDEDGGGIVGEAGYGEYVRRQSIQRLERTLKYEKYEAIKIETKEAVTQNL</sequence>
<reference evidence="2 3" key="1">
    <citation type="submission" date="2021-05" db="EMBL/GenBank/DDBJ databases">
        <title>Novel Bacillus species.</title>
        <authorList>
            <person name="Liu G."/>
        </authorList>
    </citation>
    <scope>NUCLEOTIDE SEQUENCE [LARGE SCALE GENOMIC DNA]</scope>
    <source>
        <strain evidence="2 3">FJAT-49705</strain>
    </source>
</reference>
<dbReference type="Gene3D" id="3.20.20.140">
    <property type="entry name" value="Metal-dependent hydrolases"/>
    <property type="match status" value="1"/>
</dbReference>
<dbReference type="InterPro" id="IPR006680">
    <property type="entry name" value="Amidohydro-rel"/>
</dbReference>
<dbReference type="EC" id="3.5.2.3" evidence="2"/>
<organism evidence="2 3">
    <name type="scientific">Cytobacillus citreus</name>
    <dbReference type="NCBI Taxonomy" id="2833586"/>
    <lineage>
        <taxon>Bacteria</taxon>
        <taxon>Bacillati</taxon>
        <taxon>Bacillota</taxon>
        <taxon>Bacilli</taxon>
        <taxon>Bacillales</taxon>
        <taxon>Bacillaceae</taxon>
        <taxon>Cytobacillus</taxon>
    </lineage>
</organism>
<proteinExistence type="predicted"/>
<feature type="domain" description="Amidohydrolase-related" evidence="1">
    <location>
        <begin position="50"/>
        <end position="437"/>
    </location>
</feature>
<evidence type="ECO:0000313" key="3">
    <source>
        <dbReference type="Proteomes" id="UP000681027"/>
    </source>
</evidence>
<dbReference type="InterPro" id="IPR032466">
    <property type="entry name" value="Metal_Hydrolase"/>
</dbReference>
<gene>
    <name evidence="2" type="primary">pyrC</name>
    <name evidence="2" type="ORF">KHA94_04275</name>
</gene>
<protein>
    <submittedName>
        <fullName evidence="2">Dihydroorotase</fullName>
        <ecNumber evidence="2">3.5.2.3</ecNumber>
    </submittedName>
</protein>
<keyword evidence="3" id="KW-1185">Reference proteome</keyword>
<dbReference type="NCBIfam" id="TIGR00857">
    <property type="entry name" value="pyrC_multi"/>
    <property type="match status" value="1"/>
</dbReference>
<dbReference type="SUPFAM" id="SSF51338">
    <property type="entry name" value="Composite domain of metallo-dependent hydrolases"/>
    <property type="match status" value="1"/>
</dbReference>
<keyword evidence="2" id="KW-0378">Hydrolase</keyword>
<evidence type="ECO:0000259" key="1">
    <source>
        <dbReference type="Pfam" id="PF01979"/>
    </source>
</evidence>
<name>A0ABS5NNR7_9BACI</name>
<dbReference type="PANTHER" id="PTHR43668:SF2">
    <property type="entry name" value="ALLANTOINASE"/>
    <property type="match status" value="1"/>
</dbReference>
<dbReference type="Gene3D" id="2.30.40.10">
    <property type="entry name" value="Urease, subunit C, domain 1"/>
    <property type="match status" value="1"/>
</dbReference>
<dbReference type="RefSeq" id="WP_213100873.1">
    <property type="nucleotide sequence ID" value="NZ_JAGYPM010000001.1"/>
</dbReference>
<evidence type="ECO:0000313" key="2">
    <source>
        <dbReference type="EMBL" id="MBS4189435.1"/>
    </source>
</evidence>
<accession>A0ABS5NNR7</accession>
<dbReference type="InterPro" id="IPR050138">
    <property type="entry name" value="DHOase/Allantoinase_Hydrolase"/>
</dbReference>
<dbReference type="Proteomes" id="UP000681027">
    <property type="component" value="Unassembled WGS sequence"/>
</dbReference>
<dbReference type="Pfam" id="PF01979">
    <property type="entry name" value="Amidohydro_1"/>
    <property type="match status" value="1"/>
</dbReference>